<organism evidence="2 3">
    <name type="scientific">Banduia mediterranea</name>
    <dbReference type="NCBI Taxonomy" id="3075609"/>
    <lineage>
        <taxon>Bacteria</taxon>
        <taxon>Pseudomonadati</taxon>
        <taxon>Pseudomonadota</taxon>
        <taxon>Gammaproteobacteria</taxon>
        <taxon>Nevskiales</taxon>
        <taxon>Algiphilaceae</taxon>
        <taxon>Banduia</taxon>
    </lineage>
</organism>
<keyword evidence="3" id="KW-1185">Reference proteome</keyword>
<evidence type="ECO:0000313" key="2">
    <source>
        <dbReference type="EMBL" id="MDT0498821.1"/>
    </source>
</evidence>
<accession>A0ABU2WLU2</accession>
<reference evidence="2 3" key="1">
    <citation type="submission" date="2023-09" db="EMBL/GenBank/DDBJ databases">
        <authorList>
            <person name="Rey-Velasco X."/>
        </authorList>
    </citation>
    <scope>NUCLEOTIDE SEQUENCE [LARGE SCALE GENOMIC DNA]</scope>
    <source>
        <strain evidence="2 3">W345</strain>
    </source>
</reference>
<feature type="transmembrane region" description="Helical" evidence="1">
    <location>
        <begin position="12"/>
        <end position="33"/>
    </location>
</feature>
<dbReference type="InterPro" id="IPR018895">
    <property type="entry name" value="DUF2474"/>
</dbReference>
<evidence type="ECO:0000313" key="3">
    <source>
        <dbReference type="Proteomes" id="UP001254608"/>
    </source>
</evidence>
<sequence length="39" mass="4351">MAGDQTPLWRRLLWFAGLWISGVLAVGVIAYLLRLLLAP</sequence>
<evidence type="ECO:0000256" key="1">
    <source>
        <dbReference type="SAM" id="Phobius"/>
    </source>
</evidence>
<gene>
    <name evidence="2" type="ORF">RM530_15840</name>
</gene>
<keyword evidence="1" id="KW-1133">Transmembrane helix</keyword>
<protein>
    <submittedName>
        <fullName evidence="2">DUF2474 family protein</fullName>
    </submittedName>
</protein>
<keyword evidence="1" id="KW-0812">Transmembrane</keyword>
<dbReference type="Pfam" id="PF10617">
    <property type="entry name" value="DUF2474"/>
    <property type="match status" value="1"/>
</dbReference>
<dbReference type="RefSeq" id="WP_311366233.1">
    <property type="nucleotide sequence ID" value="NZ_JAVRIC010000027.1"/>
</dbReference>
<name>A0ABU2WLU2_9GAMM</name>
<comment type="caution">
    <text evidence="2">The sequence shown here is derived from an EMBL/GenBank/DDBJ whole genome shotgun (WGS) entry which is preliminary data.</text>
</comment>
<keyword evidence="1" id="KW-0472">Membrane</keyword>
<dbReference type="Proteomes" id="UP001254608">
    <property type="component" value="Unassembled WGS sequence"/>
</dbReference>
<proteinExistence type="predicted"/>
<dbReference type="EMBL" id="JAVRIC010000027">
    <property type="protein sequence ID" value="MDT0498821.1"/>
    <property type="molecule type" value="Genomic_DNA"/>
</dbReference>